<organism evidence="2">
    <name type="scientific">Tanacetum cinerariifolium</name>
    <name type="common">Dalmatian daisy</name>
    <name type="synonym">Chrysanthemum cinerariifolium</name>
    <dbReference type="NCBI Taxonomy" id="118510"/>
    <lineage>
        <taxon>Eukaryota</taxon>
        <taxon>Viridiplantae</taxon>
        <taxon>Streptophyta</taxon>
        <taxon>Embryophyta</taxon>
        <taxon>Tracheophyta</taxon>
        <taxon>Spermatophyta</taxon>
        <taxon>Magnoliopsida</taxon>
        <taxon>eudicotyledons</taxon>
        <taxon>Gunneridae</taxon>
        <taxon>Pentapetalae</taxon>
        <taxon>asterids</taxon>
        <taxon>campanulids</taxon>
        <taxon>Asterales</taxon>
        <taxon>Asteraceae</taxon>
        <taxon>Asteroideae</taxon>
        <taxon>Anthemideae</taxon>
        <taxon>Anthemidinae</taxon>
        <taxon>Tanacetum</taxon>
    </lineage>
</organism>
<feature type="region of interest" description="Disordered" evidence="1">
    <location>
        <begin position="1"/>
        <end position="69"/>
    </location>
</feature>
<reference evidence="2" key="1">
    <citation type="journal article" date="2019" name="Sci. Rep.">
        <title>Draft genome of Tanacetum cinerariifolium, the natural source of mosquito coil.</title>
        <authorList>
            <person name="Yamashiro T."/>
            <person name="Shiraishi A."/>
            <person name="Satake H."/>
            <person name="Nakayama K."/>
        </authorList>
    </citation>
    <scope>NUCLEOTIDE SEQUENCE</scope>
</reference>
<feature type="compositionally biased region" description="Basic and acidic residues" evidence="1">
    <location>
        <begin position="38"/>
        <end position="50"/>
    </location>
</feature>
<proteinExistence type="predicted"/>
<dbReference type="EMBL" id="BKCJ011863194">
    <property type="protein sequence ID" value="GFD59292.1"/>
    <property type="molecule type" value="Genomic_DNA"/>
</dbReference>
<accession>A0A699XGW3</accession>
<protein>
    <submittedName>
        <fullName evidence="2">Uncharacterized protein</fullName>
    </submittedName>
</protein>
<sequence length="69" mass="7368">RAGQGRAPGHDNLRLPSGAAGARRGPTHGARGLAPDGRGQRRGHDADRARSARRRNPSNYRLRPIPSSP</sequence>
<feature type="non-terminal residue" evidence="2">
    <location>
        <position position="1"/>
    </location>
</feature>
<comment type="caution">
    <text evidence="2">The sequence shown here is derived from an EMBL/GenBank/DDBJ whole genome shotgun (WGS) entry which is preliminary data.</text>
</comment>
<gene>
    <name evidence="2" type="ORF">Tci_931261</name>
</gene>
<evidence type="ECO:0000256" key="1">
    <source>
        <dbReference type="SAM" id="MobiDB-lite"/>
    </source>
</evidence>
<dbReference type="AlphaFoldDB" id="A0A699XGW3"/>
<evidence type="ECO:0000313" key="2">
    <source>
        <dbReference type="EMBL" id="GFD59292.1"/>
    </source>
</evidence>
<name>A0A699XGW3_TANCI</name>